<reference evidence="2 3" key="1">
    <citation type="submission" date="2018-01" db="EMBL/GenBank/DDBJ databases">
        <title>Draft genome sequence of Paucibacter aquatile CR182 isolated from freshwater of the Nakdong River.</title>
        <authorList>
            <person name="Choi A."/>
            <person name="Chung E.J."/>
        </authorList>
    </citation>
    <scope>NUCLEOTIDE SEQUENCE [LARGE SCALE GENOMIC DNA]</scope>
    <source>
        <strain evidence="2 3">CR182</strain>
    </source>
</reference>
<evidence type="ECO:0000313" key="2">
    <source>
        <dbReference type="EMBL" id="PND36777.1"/>
    </source>
</evidence>
<keyword evidence="3" id="KW-1185">Reference proteome</keyword>
<dbReference type="Proteomes" id="UP000235916">
    <property type="component" value="Unassembled WGS sequence"/>
</dbReference>
<evidence type="ECO:0000313" key="3">
    <source>
        <dbReference type="Proteomes" id="UP000235916"/>
    </source>
</evidence>
<dbReference type="AlphaFoldDB" id="A0A2N8KTJ6"/>
<sequence length="219" mass="23438">MAVVVPSSHPARIASSTLVTGAARRRFLLSLGAAIVGSASLARPAQAFKYEDQEFEDKIQLAGSSLVLNGVGKRAVSILRGYVAGLYLSHKATSPEAVYATSGPKRVQIRMLLEVGAEEFVKAVNKGVGRNCSEAEKEALSTRLPQFTQNLQSVGKVRKNDLINIDFLPEQGTVLIVNGKQWGQAVPGADLYTAFLKVFLGEKPVDKRLKAGLLGETTS</sequence>
<evidence type="ECO:0000259" key="1">
    <source>
        <dbReference type="Pfam" id="PF16036"/>
    </source>
</evidence>
<protein>
    <recommendedName>
        <fullName evidence="1">Chalcone isomerase domain-containing protein</fullName>
    </recommendedName>
</protein>
<organism evidence="2 3">
    <name type="scientific">Kinneretia aquatilis</name>
    <dbReference type="NCBI Taxonomy" id="2070761"/>
    <lineage>
        <taxon>Bacteria</taxon>
        <taxon>Pseudomonadati</taxon>
        <taxon>Pseudomonadota</taxon>
        <taxon>Betaproteobacteria</taxon>
        <taxon>Burkholderiales</taxon>
        <taxon>Sphaerotilaceae</taxon>
        <taxon>Roseateles</taxon>
    </lineage>
</organism>
<dbReference type="InterPro" id="IPR016088">
    <property type="entry name" value="Chalcone_isomerase_3-sand"/>
</dbReference>
<dbReference type="SUPFAM" id="SSF54626">
    <property type="entry name" value="Chalcone isomerase"/>
    <property type="match status" value="1"/>
</dbReference>
<dbReference type="RefSeq" id="WP_102766700.1">
    <property type="nucleotide sequence ID" value="NZ_POSP01000003.1"/>
</dbReference>
<dbReference type="InterPro" id="IPR016087">
    <property type="entry name" value="Chalcone_isomerase"/>
</dbReference>
<dbReference type="OrthoDB" id="9795336at2"/>
<comment type="caution">
    <text evidence="2">The sequence shown here is derived from an EMBL/GenBank/DDBJ whole genome shotgun (WGS) entry which is preliminary data.</text>
</comment>
<dbReference type="PROSITE" id="PS51318">
    <property type="entry name" value="TAT"/>
    <property type="match status" value="1"/>
</dbReference>
<dbReference type="Pfam" id="PF16036">
    <property type="entry name" value="Chalcone_3"/>
    <property type="match status" value="1"/>
</dbReference>
<accession>A0A2N8KTJ6</accession>
<dbReference type="Gene3D" id="3.50.70.10">
    <property type="match status" value="1"/>
</dbReference>
<proteinExistence type="predicted"/>
<dbReference type="InterPro" id="IPR006311">
    <property type="entry name" value="TAT_signal"/>
</dbReference>
<name>A0A2N8KTJ6_9BURK</name>
<dbReference type="GO" id="GO:0016872">
    <property type="term" value="F:intramolecular lyase activity"/>
    <property type="evidence" value="ECO:0007669"/>
    <property type="project" value="InterPro"/>
</dbReference>
<feature type="domain" description="Chalcone isomerase" evidence="1">
    <location>
        <begin position="49"/>
        <end position="215"/>
    </location>
</feature>
<gene>
    <name evidence="2" type="ORF">C1O66_03955</name>
</gene>
<dbReference type="EMBL" id="POSP01000003">
    <property type="protein sequence ID" value="PND36777.1"/>
    <property type="molecule type" value="Genomic_DNA"/>
</dbReference>
<dbReference type="InterPro" id="IPR036298">
    <property type="entry name" value="Chalcone_isomerase_sf"/>
</dbReference>